<protein>
    <recommendedName>
        <fullName evidence="4">ABC transporter permease</fullName>
    </recommendedName>
</protein>
<comment type="caution">
    <text evidence="2">The sequence shown here is derived from an EMBL/GenBank/DDBJ whole genome shotgun (WGS) entry which is preliminary data.</text>
</comment>
<accession>A0ABT9Y7E9</accession>
<dbReference type="RefSeq" id="WP_196603342.1">
    <property type="nucleotide sequence ID" value="NZ_CP116940.1"/>
</dbReference>
<evidence type="ECO:0000313" key="3">
    <source>
        <dbReference type="Proteomes" id="UP001239167"/>
    </source>
</evidence>
<sequence length="49" mass="5769">MMDIMDIRIIWVRAFRKKCLQVFILFIFLGCISALNIMVADTIKDLSDF</sequence>
<evidence type="ECO:0000313" key="2">
    <source>
        <dbReference type="EMBL" id="MDQ0203753.1"/>
    </source>
</evidence>
<keyword evidence="1" id="KW-0472">Membrane</keyword>
<reference evidence="2 3" key="1">
    <citation type="submission" date="2023-07" db="EMBL/GenBank/DDBJ databases">
        <title>Genomic Encyclopedia of Type Strains, Phase IV (KMG-IV): sequencing the most valuable type-strain genomes for metagenomic binning, comparative biology and taxonomic classification.</title>
        <authorList>
            <person name="Goeker M."/>
        </authorList>
    </citation>
    <scope>NUCLEOTIDE SEQUENCE [LARGE SCALE GENOMIC DNA]</scope>
    <source>
        <strain evidence="2 3">DSM 16980</strain>
    </source>
</reference>
<keyword evidence="3" id="KW-1185">Reference proteome</keyword>
<proteinExistence type="predicted"/>
<keyword evidence="1" id="KW-1133">Transmembrane helix</keyword>
<keyword evidence="1" id="KW-0812">Transmembrane</keyword>
<dbReference type="EMBL" id="JAUSUE010000009">
    <property type="protein sequence ID" value="MDQ0203753.1"/>
    <property type="molecule type" value="Genomic_DNA"/>
</dbReference>
<organism evidence="2 3">
    <name type="scientific">Pectinatus haikarae</name>
    <dbReference type="NCBI Taxonomy" id="349096"/>
    <lineage>
        <taxon>Bacteria</taxon>
        <taxon>Bacillati</taxon>
        <taxon>Bacillota</taxon>
        <taxon>Negativicutes</taxon>
        <taxon>Selenomonadales</taxon>
        <taxon>Selenomonadaceae</taxon>
        <taxon>Pectinatus</taxon>
    </lineage>
</organism>
<dbReference type="Proteomes" id="UP001239167">
    <property type="component" value="Unassembled WGS sequence"/>
</dbReference>
<gene>
    <name evidence="2" type="ORF">J2S01_001472</name>
</gene>
<feature type="transmembrane region" description="Helical" evidence="1">
    <location>
        <begin position="20"/>
        <end position="39"/>
    </location>
</feature>
<name>A0ABT9Y7E9_9FIRM</name>
<evidence type="ECO:0000256" key="1">
    <source>
        <dbReference type="SAM" id="Phobius"/>
    </source>
</evidence>
<evidence type="ECO:0008006" key="4">
    <source>
        <dbReference type="Google" id="ProtNLM"/>
    </source>
</evidence>